<feature type="domain" description="DUF1330" evidence="4">
    <location>
        <begin position="305"/>
        <end position="396"/>
    </location>
</feature>
<name>A0A918UDC3_9SPHN</name>
<evidence type="ECO:0000256" key="2">
    <source>
        <dbReference type="ARBA" id="ARBA00022801"/>
    </source>
</evidence>
<keyword evidence="7" id="KW-1185">Reference proteome</keyword>
<dbReference type="PANTHER" id="PTHR48081:SF8">
    <property type="entry name" value="ALPHA_BETA HYDROLASE FOLD-3 DOMAIN-CONTAINING PROTEIN-RELATED"/>
    <property type="match status" value="1"/>
</dbReference>
<evidence type="ECO:0000256" key="1">
    <source>
        <dbReference type="ARBA" id="ARBA00010515"/>
    </source>
</evidence>
<feature type="domain" description="Alpha/beta hydrolase fold-3" evidence="5">
    <location>
        <begin position="72"/>
        <end position="270"/>
    </location>
</feature>
<proteinExistence type="inferred from homology"/>
<dbReference type="Pfam" id="PF07859">
    <property type="entry name" value="Abhydrolase_3"/>
    <property type="match status" value="1"/>
</dbReference>
<dbReference type="Gene3D" id="3.30.70.100">
    <property type="match status" value="1"/>
</dbReference>
<dbReference type="GO" id="GO:0016787">
    <property type="term" value="F:hydrolase activity"/>
    <property type="evidence" value="ECO:0007669"/>
    <property type="project" value="UniProtKB-KW"/>
</dbReference>
<evidence type="ECO:0008006" key="8">
    <source>
        <dbReference type="Google" id="ProtNLM"/>
    </source>
</evidence>
<dbReference type="InterPro" id="IPR029058">
    <property type="entry name" value="AB_hydrolase_fold"/>
</dbReference>
<dbReference type="InterPro" id="IPR011008">
    <property type="entry name" value="Dimeric_a/b-barrel"/>
</dbReference>
<dbReference type="Gene3D" id="3.40.50.1820">
    <property type="entry name" value="alpha/beta hydrolase"/>
    <property type="match status" value="1"/>
</dbReference>
<dbReference type="InterPro" id="IPR013094">
    <property type="entry name" value="AB_hydrolase_3"/>
</dbReference>
<dbReference type="Proteomes" id="UP000648075">
    <property type="component" value="Unassembled WGS sequence"/>
</dbReference>
<keyword evidence="2" id="KW-0378">Hydrolase</keyword>
<dbReference type="PROSITE" id="PS01174">
    <property type="entry name" value="LIPASE_GDXG_SER"/>
    <property type="match status" value="1"/>
</dbReference>
<dbReference type="Pfam" id="PF07045">
    <property type="entry name" value="DUF1330"/>
    <property type="match status" value="1"/>
</dbReference>
<dbReference type="InterPro" id="IPR010753">
    <property type="entry name" value="DUF1330"/>
</dbReference>
<dbReference type="PANTHER" id="PTHR48081">
    <property type="entry name" value="AB HYDROLASE SUPERFAMILY PROTEIN C4A8.06C"/>
    <property type="match status" value="1"/>
</dbReference>
<dbReference type="SUPFAM" id="SSF54909">
    <property type="entry name" value="Dimeric alpha+beta barrel"/>
    <property type="match status" value="1"/>
</dbReference>
<reference evidence="6" key="1">
    <citation type="journal article" date="2014" name="Int. J. Syst. Evol. Microbiol.">
        <title>Complete genome sequence of Corynebacterium casei LMG S-19264T (=DSM 44701T), isolated from a smear-ripened cheese.</title>
        <authorList>
            <consortium name="US DOE Joint Genome Institute (JGI-PGF)"/>
            <person name="Walter F."/>
            <person name="Albersmeier A."/>
            <person name="Kalinowski J."/>
            <person name="Ruckert C."/>
        </authorList>
    </citation>
    <scope>NUCLEOTIDE SEQUENCE</scope>
    <source>
        <strain evidence="6">KCTC 32255</strain>
    </source>
</reference>
<dbReference type="AlphaFoldDB" id="A0A918UDC3"/>
<organism evidence="6 7">
    <name type="scientific">Novosphingobium colocasiae</name>
    <dbReference type="NCBI Taxonomy" id="1256513"/>
    <lineage>
        <taxon>Bacteria</taxon>
        <taxon>Pseudomonadati</taxon>
        <taxon>Pseudomonadota</taxon>
        <taxon>Alphaproteobacteria</taxon>
        <taxon>Sphingomonadales</taxon>
        <taxon>Sphingomonadaceae</taxon>
        <taxon>Novosphingobium</taxon>
    </lineage>
</organism>
<evidence type="ECO:0000259" key="5">
    <source>
        <dbReference type="Pfam" id="PF07859"/>
    </source>
</evidence>
<feature type="active site" evidence="3">
    <location>
        <position position="145"/>
    </location>
</feature>
<evidence type="ECO:0000313" key="7">
    <source>
        <dbReference type="Proteomes" id="UP000648075"/>
    </source>
</evidence>
<accession>A0A918UDC3</accession>
<comment type="similarity">
    <text evidence="1">Belongs to the 'GDXG' lipolytic enzyme family.</text>
</comment>
<dbReference type="InterPro" id="IPR033140">
    <property type="entry name" value="Lipase_GDXG_put_SER_AS"/>
</dbReference>
<dbReference type="EMBL" id="BMZA01000002">
    <property type="protein sequence ID" value="GGY95868.1"/>
    <property type="molecule type" value="Genomic_DNA"/>
</dbReference>
<dbReference type="InterPro" id="IPR050300">
    <property type="entry name" value="GDXG_lipolytic_enzyme"/>
</dbReference>
<sequence>MTEKEARERTVAMFREATPTRVDAPIEEWRQGFSAMAAKIPLPADLAIEPWTVAGVPGYRVAAPGVDQGRIVVHFHSGGYVMGCAHDYREFGGRLSAACGAPVFVPDYRLAPEHVYPAAAEDGLAIYTALLERFAPGQIILSGDSAGGGLCMSTLLGARDGGLPQPAGAIAICPLLDLAGEGDSADIPSDPLIGRDLIVGMGSVYIGERDPHEHPRASPLWGEHHGLAPLYLLASSSEALRDDAVRLAASIGRAQGKVRLSLYPDVVHIWTFFPFLESTREAMGEIAGFARDCWGSDATAAKVEPGYLIVQASISDPEGFGPYVAAVQPLIAAHGGKMVVRAFDPPVLEGEWPWQTFAVLQFPSAEAINAFWYSPEYAEVIKLRDGVAQFQVLSVSNAPA</sequence>
<evidence type="ECO:0000256" key="3">
    <source>
        <dbReference type="PROSITE-ProRule" id="PRU10038"/>
    </source>
</evidence>
<gene>
    <name evidence="6" type="ORF">GCM10011614_08270</name>
</gene>
<evidence type="ECO:0000313" key="6">
    <source>
        <dbReference type="EMBL" id="GGY95868.1"/>
    </source>
</evidence>
<evidence type="ECO:0000259" key="4">
    <source>
        <dbReference type="Pfam" id="PF07045"/>
    </source>
</evidence>
<reference evidence="6" key="2">
    <citation type="submission" date="2020-09" db="EMBL/GenBank/DDBJ databases">
        <authorList>
            <person name="Sun Q."/>
            <person name="Kim S."/>
        </authorList>
    </citation>
    <scope>NUCLEOTIDE SEQUENCE</scope>
    <source>
        <strain evidence="6">KCTC 32255</strain>
    </source>
</reference>
<dbReference type="RefSeq" id="WP_189619868.1">
    <property type="nucleotide sequence ID" value="NZ_BMZA01000002.1"/>
</dbReference>
<comment type="caution">
    <text evidence="6">The sequence shown here is derived from an EMBL/GenBank/DDBJ whole genome shotgun (WGS) entry which is preliminary data.</text>
</comment>
<dbReference type="SUPFAM" id="SSF53474">
    <property type="entry name" value="alpha/beta-Hydrolases"/>
    <property type="match status" value="1"/>
</dbReference>
<protein>
    <recommendedName>
        <fullName evidence="8">Alpha/beta hydrolase</fullName>
    </recommendedName>
</protein>